<proteinExistence type="predicted"/>
<comment type="caution">
    <text evidence="1">The sequence shown here is derived from an EMBL/GenBank/DDBJ whole genome shotgun (WGS) entry which is preliminary data.</text>
</comment>
<evidence type="ECO:0000313" key="1">
    <source>
        <dbReference type="EMBL" id="MQM06936.1"/>
    </source>
</evidence>
<accession>A0A843WGQ6</accession>
<reference evidence="1" key="1">
    <citation type="submission" date="2017-07" db="EMBL/GenBank/DDBJ databases">
        <title>Taro Niue Genome Assembly and Annotation.</title>
        <authorList>
            <person name="Atibalentja N."/>
            <person name="Keating K."/>
            <person name="Fields C.J."/>
        </authorList>
    </citation>
    <scope>NUCLEOTIDE SEQUENCE</scope>
    <source>
        <strain evidence="1">Niue_2</strain>
        <tissue evidence="1">Leaf</tissue>
    </source>
</reference>
<protein>
    <submittedName>
        <fullName evidence="1">Uncharacterized protein</fullName>
    </submittedName>
</protein>
<gene>
    <name evidence="1" type="ORF">Taro_039769</name>
</gene>
<sequence>MGGRRVTVGNATTLPVAFWGPKAKSLGRRPFSLFWFFSLPSSTPRWGKVSVLPLRQLDLGEAVAALVRSGSIVMERGGGGLGFMKTPLGVRFFICCVGRSGVGPQFGRTAVVVVVLCCGSLASPYRGDWCKQLTAVSVTRSLVSSMVAPECGRACGETVLLTWLIGVSRGDTWLFLPDLVEVRDVGACVLRLWSYVVAPVFRELLCLGGCVPRCCFRIEFDFAGSAGVISCCSGWSSLPDGRGVGLFAVRCQQCELSVGGGTTIGVFGGGPGVDLIARVLVRCSRSSSLLVLVEVRFPQNCVVLCSFPELLVVVLVRFALRTNGFLVVLVEPYRWYTRLWSWLVFESFPLALGIECVPLCFLWLHNRSVSLSDNEDDLVRHSPCGRVVVATTVKLRCNISSFASALLEFLLLWLVRDWLSLLSLVHEAHPPTLFRWRHDLRGPWRGFGMSGCYNCLDSRWTSMVTRLLSLQIKLALGPISDWVLQ</sequence>
<dbReference type="Proteomes" id="UP000652761">
    <property type="component" value="Unassembled WGS sequence"/>
</dbReference>
<evidence type="ECO:0000313" key="2">
    <source>
        <dbReference type="Proteomes" id="UP000652761"/>
    </source>
</evidence>
<dbReference type="EMBL" id="NMUH01003747">
    <property type="protein sequence ID" value="MQM06936.1"/>
    <property type="molecule type" value="Genomic_DNA"/>
</dbReference>
<dbReference type="AlphaFoldDB" id="A0A843WGQ6"/>
<organism evidence="1 2">
    <name type="scientific">Colocasia esculenta</name>
    <name type="common">Wild taro</name>
    <name type="synonym">Arum esculentum</name>
    <dbReference type="NCBI Taxonomy" id="4460"/>
    <lineage>
        <taxon>Eukaryota</taxon>
        <taxon>Viridiplantae</taxon>
        <taxon>Streptophyta</taxon>
        <taxon>Embryophyta</taxon>
        <taxon>Tracheophyta</taxon>
        <taxon>Spermatophyta</taxon>
        <taxon>Magnoliopsida</taxon>
        <taxon>Liliopsida</taxon>
        <taxon>Araceae</taxon>
        <taxon>Aroideae</taxon>
        <taxon>Colocasieae</taxon>
        <taxon>Colocasia</taxon>
    </lineage>
</organism>
<keyword evidence="2" id="KW-1185">Reference proteome</keyword>
<name>A0A843WGQ6_COLES</name>